<keyword evidence="2" id="KW-1185">Reference proteome</keyword>
<reference evidence="2" key="1">
    <citation type="submission" date="2017-06" db="EMBL/GenBank/DDBJ databases">
        <authorList>
            <person name="Varghese N."/>
            <person name="Submissions S."/>
        </authorList>
    </citation>
    <scope>NUCLEOTIDE SEQUENCE [LARGE SCALE GENOMIC DNA]</scope>
    <source>
        <strain evidence="2">DSM 22348</strain>
    </source>
</reference>
<dbReference type="EMBL" id="FZOL01000014">
    <property type="protein sequence ID" value="SNS73467.1"/>
    <property type="molecule type" value="Genomic_DNA"/>
</dbReference>
<protein>
    <submittedName>
        <fullName evidence="1">Uncharacterized protein</fullName>
    </submittedName>
</protein>
<sequence length="162" mass="17976">MSVVFIAHLDQQFRKPAERKVRAMLLSNQFAPALVSSRARIVLPGYDPGTSRYEWSFWGYHPGETPGGIIAEGRTGGTNGPLPAPAMWKWPGYDPATTAPVIHHNIELKTLEIRGAIAFQGDLDFHALELEVSYWPDKSDEAGIARLIVKEDKIPGRVGWKV</sequence>
<dbReference type="STRING" id="1215104.GCA_000730585_03312"/>
<name>A0A239GWG8_9PSED</name>
<gene>
    <name evidence="1" type="ORF">SAMN05444352_1145</name>
</gene>
<evidence type="ECO:0000313" key="2">
    <source>
        <dbReference type="Proteomes" id="UP000198407"/>
    </source>
</evidence>
<proteinExistence type="predicted"/>
<organism evidence="1 2">
    <name type="scientific">Pseudomonas japonica</name>
    <dbReference type="NCBI Taxonomy" id="256466"/>
    <lineage>
        <taxon>Bacteria</taxon>
        <taxon>Pseudomonadati</taxon>
        <taxon>Pseudomonadota</taxon>
        <taxon>Gammaproteobacteria</taxon>
        <taxon>Pseudomonadales</taxon>
        <taxon>Pseudomonadaceae</taxon>
        <taxon>Pseudomonas</taxon>
    </lineage>
</organism>
<dbReference type="Proteomes" id="UP000198407">
    <property type="component" value="Unassembled WGS sequence"/>
</dbReference>
<dbReference type="RefSeq" id="WP_042124120.1">
    <property type="nucleotide sequence ID" value="NZ_FZOL01000014.1"/>
</dbReference>
<accession>A0A239GWG8</accession>
<evidence type="ECO:0000313" key="1">
    <source>
        <dbReference type="EMBL" id="SNS73467.1"/>
    </source>
</evidence>
<dbReference type="AlphaFoldDB" id="A0A239GWG8"/>